<keyword evidence="3 11" id="KW-0812">Transmembrane</keyword>
<proteinExistence type="inferred from homology"/>
<dbReference type="GO" id="GO:0000166">
    <property type="term" value="F:nucleotide binding"/>
    <property type="evidence" value="ECO:0007669"/>
    <property type="project" value="UniProtKB-KW"/>
</dbReference>
<dbReference type="GO" id="GO:0004383">
    <property type="term" value="F:guanylate cyclase activity"/>
    <property type="evidence" value="ECO:0007669"/>
    <property type="project" value="UniProtKB-EC"/>
</dbReference>
<keyword evidence="7 11" id="KW-0472">Membrane</keyword>
<keyword evidence="6 11" id="KW-1133">Transmembrane helix</keyword>
<keyword evidence="15" id="KW-1185">Reference proteome</keyword>
<dbReference type="Pfam" id="PF07696">
    <property type="entry name" value="7TMR-DISMED2"/>
    <property type="match status" value="1"/>
</dbReference>
<sequence>MHQAPVVRLVLLTLLLVTAASGSTQPVIVLDAADGVQTVGTYTAFFRTPDELSIEEVIALDSSGAFHRLNQAAPNFAATSDIVWLRFTVRKVSPLPFYLHLSSAFLDRIELYQIGESGPRLLRRTGDDLPFAERDLQVPSFLLLLDQRVEETRTYYLSVRSDQPLFFSLRTGTPKAYFEDLHTQDFLQGVYFGFMLLIFLYNFLIYVSLRERVYLYYGFYLLSITLFMSFVFQYLFQYFWPNFPQLNRYAVATAGLTIISAVLFSREFLSTLTNAPRFHRLSRFFLGLGGLIIILVVVQVPLLALMLSQAGILLLALFLFVLGVVLYRRGFSPAKYYLIAWGVLILGFVAAMLESLNVLPVSPHLNSLQIGSALEVTLLSFALADRINTYKRDRIQAQREALHAAQTAHALVAQQKEILEERVEERTRQLHETLRLVEIEREKSDHLLLSILPNDIAAELKERGYAEPRFFRSVSVMFMDIVQFSSLTRGLPARELVDRLDDIFNCIDDIVSTHSLEKIKTIGDAYMAAGGIPNPDDGHAVQIVVAAQKILECVAQFPPDSRGNCWQMRIGIHTGPVVAGVVGKNKFAYDIWGETVNLASRMEVNSAPGRINVSEATFNYIQDHFACTFRGQVEARNIGLVGMYFVEPGSNGSPVCRF</sequence>
<dbReference type="InterPro" id="IPR001054">
    <property type="entry name" value="A/G_cyclase"/>
</dbReference>
<dbReference type="PROSITE" id="PS50125">
    <property type="entry name" value="GUANYLATE_CYCLASE_2"/>
    <property type="match status" value="1"/>
</dbReference>
<comment type="similarity">
    <text evidence="10">Belongs to the adenylyl cyclase class-4/guanylyl cyclase family.</text>
</comment>
<dbReference type="PROSITE" id="PS00452">
    <property type="entry name" value="GUANYLATE_CYCLASE_1"/>
    <property type="match status" value="1"/>
</dbReference>
<dbReference type="Proteomes" id="UP000308528">
    <property type="component" value="Unassembled WGS sequence"/>
</dbReference>
<evidence type="ECO:0000256" key="3">
    <source>
        <dbReference type="ARBA" id="ARBA00022692"/>
    </source>
</evidence>
<evidence type="ECO:0000256" key="2">
    <source>
        <dbReference type="ARBA" id="ARBA00012202"/>
    </source>
</evidence>
<feature type="transmembrane region" description="Helical" evidence="11">
    <location>
        <begin position="246"/>
        <end position="264"/>
    </location>
</feature>
<dbReference type="EC" id="4.6.1.2" evidence="2"/>
<evidence type="ECO:0000256" key="10">
    <source>
        <dbReference type="RuleBase" id="RU000405"/>
    </source>
</evidence>
<evidence type="ECO:0000256" key="11">
    <source>
        <dbReference type="SAM" id="Phobius"/>
    </source>
</evidence>
<keyword evidence="9" id="KW-0141">cGMP biosynthesis</keyword>
<dbReference type="InterPro" id="IPR018297">
    <property type="entry name" value="A/G_cyclase_CS"/>
</dbReference>
<evidence type="ECO:0000256" key="4">
    <source>
        <dbReference type="ARBA" id="ARBA00022729"/>
    </source>
</evidence>
<comment type="caution">
    <text evidence="14">The sequence shown here is derived from an EMBL/GenBank/DDBJ whole genome shotgun (WGS) entry which is preliminary data.</text>
</comment>
<evidence type="ECO:0000313" key="15">
    <source>
        <dbReference type="Proteomes" id="UP000308528"/>
    </source>
</evidence>
<dbReference type="GO" id="GO:0004016">
    <property type="term" value="F:adenylate cyclase activity"/>
    <property type="evidence" value="ECO:0007669"/>
    <property type="project" value="UniProtKB-ARBA"/>
</dbReference>
<name>A0A4S4NNT7_9BACT</name>
<evidence type="ECO:0000256" key="8">
    <source>
        <dbReference type="ARBA" id="ARBA00023239"/>
    </source>
</evidence>
<comment type="subcellular location">
    <subcellularLocation>
        <location evidence="1">Membrane</location>
        <topology evidence="1">Single-pass type I membrane protein</topology>
    </subcellularLocation>
</comment>
<dbReference type="EMBL" id="SRSF01000002">
    <property type="protein sequence ID" value="THH40695.1"/>
    <property type="molecule type" value="Genomic_DNA"/>
</dbReference>
<dbReference type="RefSeq" id="WP_136458205.1">
    <property type="nucleotide sequence ID" value="NZ_SRSF01000002.1"/>
</dbReference>
<gene>
    <name evidence="14" type="ORF">E4021_08170</name>
</gene>
<evidence type="ECO:0000256" key="1">
    <source>
        <dbReference type="ARBA" id="ARBA00004479"/>
    </source>
</evidence>
<dbReference type="InterPro" id="IPR011623">
    <property type="entry name" value="7TMR_DISM_rcpt_extracell_dom1"/>
</dbReference>
<accession>A0A4S4NNT7</accession>
<dbReference type="GO" id="GO:0016020">
    <property type="term" value="C:membrane"/>
    <property type="evidence" value="ECO:0007669"/>
    <property type="project" value="UniProtKB-SubCell"/>
</dbReference>
<feature type="transmembrane region" description="Helical" evidence="11">
    <location>
        <begin position="284"/>
        <end position="304"/>
    </location>
</feature>
<feature type="transmembrane region" description="Helical" evidence="11">
    <location>
        <begin position="310"/>
        <end position="327"/>
    </location>
</feature>
<feature type="transmembrane region" description="Helical" evidence="11">
    <location>
        <begin position="189"/>
        <end position="207"/>
    </location>
</feature>
<evidence type="ECO:0000256" key="5">
    <source>
        <dbReference type="ARBA" id="ARBA00022741"/>
    </source>
</evidence>
<evidence type="ECO:0000256" key="12">
    <source>
        <dbReference type="SAM" id="SignalP"/>
    </source>
</evidence>
<dbReference type="SUPFAM" id="SSF55073">
    <property type="entry name" value="Nucleotide cyclase"/>
    <property type="match status" value="1"/>
</dbReference>
<keyword evidence="8 10" id="KW-0456">Lyase</keyword>
<feature type="transmembrane region" description="Helical" evidence="11">
    <location>
        <begin position="334"/>
        <end position="353"/>
    </location>
</feature>
<dbReference type="Pfam" id="PF07701">
    <property type="entry name" value="HNOBA"/>
    <property type="match status" value="1"/>
</dbReference>
<dbReference type="Gene3D" id="2.60.40.2380">
    <property type="match status" value="1"/>
</dbReference>
<feature type="signal peptide" evidence="12">
    <location>
        <begin position="1"/>
        <end position="19"/>
    </location>
</feature>
<dbReference type="PANTHER" id="PTHR11920:SF335">
    <property type="entry name" value="GUANYLATE CYCLASE"/>
    <property type="match status" value="1"/>
</dbReference>
<feature type="transmembrane region" description="Helical" evidence="11">
    <location>
        <begin position="214"/>
        <end position="240"/>
    </location>
</feature>
<keyword evidence="4 12" id="KW-0732">Signal</keyword>
<feature type="domain" description="Guanylate cyclase" evidence="13">
    <location>
        <begin position="475"/>
        <end position="603"/>
    </location>
</feature>
<dbReference type="InterPro" id="IPR050401">
    <property type="entry name" value="Cyclic_nucleotide_synthase"/>
</dbReference>
<dbReference type="CDD" id="cd07302">
    <property type="entry name" value="CHD"/>
    <property type="match status" value="1"/>
</dbReference>
<dbReference type="Pfam" id="PF07695">
    <property type="entry name" value="7TMR-DISM_7TM"/>
    <property type="match status" value="1"/>
</dbReference>
<evidence type="ECO:0000313" key="14">
    <source>
        <dbReference type="EMBL" id="THH40695.1"/>
    </source>
</evidence>
<dbReference type="AlphaFoldDB" id="A0A4S4NNT7"/>
<dbReference type="Pfam" id="PF00211">
    <property type="entry name" value="Guanylate_cyc"/>
    <property type="match status" value="1"/>
</dbReference>
<reference evidence="14 15" key="1">
    <citation type="submission" date="2019-04" db="EMBL/GenBank/DDBJ databases">
        <title>Lewinella litorea sp. nov., isolated from a marine sand.</title>
        <authorList>
            <person name="Yoon J.-H."/>
        </authorList>
    </citation>
    <scope>NUCLEOTIDE SEQUENCE [LARGE SCALE GENOMIC DNA]</scope>
    <source>
        <strain evidence="14 15">HSMS-39</strain>
    </source>
</reference>
<keyword evidence="5" id="KW-0547">Nucleotide-binding</keyword>
<evidence type="ECO:0000256" key="7">
    <source>
        <dbReference type="ARBA" id="ARBA00023136"/>
    </source>
</evidence>
<dbReference type="PANTHER" id="PTHR11920">
    <property type="entry name" value="GUANYLYL CYCLASE"/>
    <property type="match status" value="1"/>
</dbReference>
<dbReference type="SMART" id="SM00044">
    <property type="entry name" value="CYCc"/>
    <property type="match status" value="1"/>
</dbReference>
<evidence type="ECO:0000256" key="9">
    <source>
        <dbReference type="ARBA" id="ARBA00023293"/>
    </source>
</evidence>
<dbReference type="InterPro" id="IPR011622">
    <property type="entry name" value="7TMR_DISM_rcpt_extracell_dom2"/>
</dbReference>
<dbReference type="InterPro" id="IPR011645">
    <property type="entry name" value="HNOB_dom_associated"/>
</dbReference>
<dbReference type="OrthoDB" id="9806995at2"/>
<dbReference type="Gene3D" id="6.10.250.780">
    <property type="match status" value="1"/>
</dbReference>
<protein>
    <recommendedName>
        <fullName evidence="2">guanylate cyclase</fullName>
        <ecNumber evidence="2">4.6.1.2</ecNumber>
    </recommendedName>
</protein>
<feature type="chain" id="PRO_5020450552" description="guanylate cyclase" evidence="12">
    <location>
        <begin position="20"/>
        <end position="658"/>
    </location>
</feature>
<evidence type="ECO:0000256" key="6">
    <source>
        <dbReference type="ARBA" id="ARBA00022989"/>
    </source>
</evidence>
<dbReference type="GO" id="GO:0035556">
    <property type="term" value="P:intracellular signal transduction"/>
    <property type="evidence" value="ECO:0007669"/>
    <property type="project" value="InterPro"/>
</dbReference>
<dbReference type="Gene3D" id="3.30.70.1230">
    <property type="entry name" value="Nucleotide cyclase"/>
    <property type="match status" value="1"/>
</dbReference>
<dbReference type="InterPro" id="IPR029787">
    <property type="entry name" value="Nucleotide_cyclase"/>
</dbReference>
<evidence type="ECO:0000259" key="13">
    <source>
        <dbReference type="PROSITE" id="PS50125"/>
    </source>
</evidence>
<organism evidence="14 15">
    <name type="scientific">Neolewinella litorea</name>
    <dbReference type="NCBI Taxonomy" id="2562452"/>
    <lineage>
        <taxon>Bacteria</taxon>
        <taxon>Pseudomonadati</taxon>
        <taxon>Bacteroidota</taxon>
        <taxon>Saprospiria</taxon>
        <taxon>Saprospirales</taxon>
        <taxon>Lewinellaceae</taxon>
        <taxon>Neolewinella</taxon>
    </lineage>
</organism>